<dbReference type="InterPro" id="IPR036047">
    <property type="entry name" value="F-box-like_dom_sf"/>
</dbReference>
<comment type="pathway">
    <text evidence="1">Protein modification; protein ubiquitination.</text>
</comment>
<accession>A0AAW2BB88</accession>
<dbReference type="GO" id="GO:0019005">
    <property type="term" value="C:SCF ubiquitin ligase complex"/>
    <property type="evidence" value="ECO:0007669"/>
    <property type="project" value="UniProtKB-UniRule"/>
</dbReference>
<dbReference type="CDD" id="cd09917">
    <property type="entry name" value="F-box_SF"/>
    <property type="match status" value="1"/>
</dbReference>
<dbReference type="GO" id="GO:0009740">
    <property type="term" value="P:gibberellic acid mediated signaling pathway"/>
    <property type="evidence" value="ECO:0007669"/>
    <property type="project" value="TreeGrafter"/>
</dbReference>
<dbReference type="SMART" id="SM00256">
    <property type="entry name" value="FBOX"/>
    <property type="match status" value="1"/>
</dbReference>
<feature type="domain" description="F-box" evidence="3">
    <location>
        <begin position="12"/>
        <end position="59"/>
    </location>
</feature>
<dbReference type="GO" id="GO:0005737">
    <property type="term" value="C:cytoplasm"/>
    <property type="evidence" value="ECO:0007669"/>
    <property type="project" value="TreeGrafter"/>
</dbReference>
<keyword evidence="1" id="KW-0539">Nucleus</keyword>
<feature type="compositionally biased region" description="Low complexity" evidence="2">
    <location>
        <begin position="236"/>
        <end position="245"/>
    </location>
</feature>
<organism evidence="4 5">
    <name type="scientific">Lithocarpus litseifolius</name>
    <dbReference type="NCBI Taxonomy" id="425828"/>
    <lineage>
        <taxon>Eukaryota</taxon>
        <taxon>Viridiplantae</taxon>
        <taxon>Streptophyta</taxon>
        <taxon>Embryophyta</taxon>
        <taxon>Tracheophyta</taxon>
        <taxon>Spermatophyta</taxon>
        <taxon>Magnoliopsida</taxon>
        <taxon>eudicotyledons</taxon>
        <taxon>Gunneridae</taxon>
        <taxon>Pentapetalae</taxon>
        <taxon>rosids</taxon>
        <taxon>fabids</taxon>
        <taxon>Fagales</taxon>
        <taxon>Fagaceae</taxon>
        <taxon>Lithocarpus</taxon>
    </lineage>
</organism>
<evidence type="ECO:0000256" key="1">
    <source>
        <dbReference type="RuleBase" id="RU369085"/>
    </source>
</evidence>
<keyword evidence="5" id="KW-1185">Reference proteome</keyword>
<dbReference type="InterPro" id="IPR001810">
    <property type="entry name" value="F-box_dom"/>
</dbReference>
<evidence type="ECO:0000259" key="3">
    <source>
        <dbReference type="PROSITE" id="PS50181"/>
    </source>
</evidence>
<comment type="function">
    <text evidence="1">Acts as a component of a SCF E3 ubiquitin ligase complexes.</text>
</comment>
<evidence type="ECO:0000313" key="4">
    <source>
        <dbReference type="EMBL" id="KAK9983240.1"/>
    </source>
</evidence>
<gene>
    <name evidence="4" type="ORF">SO802_032765</name>
</gene>
<dbReference type="GO" id="GO:0031146">
    <property type="term" value="P:SCF-dependent proteasomal ubiquitin-dependent protein catabolic process"/>
    <property type="evidence" value="ECO:0007669"/>
    <property type="project" value="UniProtKB-UniRule"/>
</dbReference>
<evidence type="ECO:0000313" key="5">
    <source>
        <dbReference type="Proteomes" id="UP001459277"/>
    </source>
</evidence>
<dbReference type="GO" id="GO:0005634">
    <property type="term" value="C:nucleus"/>
    <property type="evidence" value="ECO:0007669"/>
    <property type="project" value="UniProtKB-SubCell"/>
</dbReference>
<dbReference type="AlphaFoldDB" id="A0AAW2BB88"/>
<dbReference type="Proteomes" id="UP001459277">
    <property type="component" value="Unassembled WGS sequence"/>
</dbReference>
<dbReference type="SUPFAM" id="SSF81383">
    <property type="entry name" value="F-box domain"/>
    <property type="match status" value="1"/>
</dbReference>
<name>A0AAW2BB88_9ROSI</name>
<dbReference type="Pfam" id="PF12937">
    <property type="entry name" value="F-box-like"/>
    <property type="match status" value="1"/>
</dbReference>
<keyword evidence="1" id="KW-0833">Ubl conjugation pathway</keyword>
<dbReference type="Gene3D" id="1.20.1280.50">
    <property type="match status" value="1"/>
</dbReference>
<reference evidence="4 5" key="1">
    <citation type="submission" date="2024-01" db="EMBL/GenBank/DDBJ databases">
        <title>A telomere-to-telomere, gap-free genome of sweet tea (Lithocarpus litseifolius).</title>
        <authorList>
            <person name="Zhou J."/>
        </authorList>
    </citation>
    <scope>NUCLEOTIDE SEQUENCE [LARGE SCALE GENOMIC DNA]</scope>
    <source>
        <strain evidence="4">Zhou-2022a</strain>
        <tissue evidence="4">Leaf</tissue>
    </source>
</reference>
<feature type="region of interest" description="Disordered" evidence="2">
    <location>
        <begin position="206"/>
        <end position="245"/>
    </location>
</feature>
<comment type="caution">
    <text evidence="4">The sequence shown here is derived from an EMBL/GenBank/DDBJ whole genome shotgun (WGS) entry which is preliminary data.</text>
</comment>
<proteinExistence type="predicted"/>
<dbReference type="PANTHER" id="PTHR12874">
    <property type="entry name" value="F-BOX ONLY PROTEIN 48-RELATED"/>
    <property type="match status" value="1"/>
</dbReference>
<feature type="region of interest" description="Disordered" evidence="2">
    <location>
        <begin position="260"/>
        <end position="284"/>
    </location>
</feature>
<dbReference type="GO" id="GO:0016567">
    <property type="term" value="P:protein ubiquitination"/>
    <property type="evidence" value="ECO:0007669"/>
    <property type="project" value="UniProtKB-UniRule"/>
</dbReference>
<dbReference type="EMBL" id="JAZDWU010000012">
    <property type="protein sequence ID" value="KAK9983240.1"/>
    <property type="molecule type" value="Genomic_DNA"/>
</dbReference>
<sequence>MANPKSDEMGGSISFTDFPEDVQLCILSFLTPSEVSTFACTSKRFVSLCRNDAKLWFTMCHRRWGSKTQIRKWGNGMIAFRLLYKTLNEWENLIGFWRRSGPGNIGISSPPLVFFEWGPSFLTGSRISPSKNGTYSVLKSPFLWMTLSQEGQTVNFLDPDGRAEVLDCVGELDLSDNDLVPVNLSFMGKTHFVVEENMNFFAFSSSNSNSNFRRSSSSSNLRCDDETEDSIGGDSGSFSPSHSPGSLPDRLMSEMYQHFANRTSPGSGDKRRQRRKEKERQGKRKWEAEHFVKIVNCSPTLTRPLQGLWKYHGWKTLMHVRASLWLIWPLPAASLLQGIYDDMSLNFYLVVYEDNGGITCRRVGDSSERFSSYGLVFWTSNATFIESPLSPEEKYLYDSRMHVRPLAAENYILEELLSAETEMVSRILNINSSYDLVIPDLAGSTTDTRNVEGRIWQYISGTFGFGFLRDNFIIDLKHVSQNGCVLDTKELCSD</sequence>
<dbReference type="PROSITE" id="PS50181">
    <property type="entry name" value="FBOX"/>
    <property type="match status" value="1"/>
</dbReference>
<evidence type="ECO:0000256" key="2">
    <source>
        <dbReference type="SAM" id="MobiDB-lite"/>
    </source>
</evidence>
<comment type="subcellular location">
    <subcellularLocation>
        <location evidence="1">Nucleus</location>
    </subcellularLocation>
</comment>
<feature type="compositionally biased region" description="Low complexity" evidence="2">
    <location>
        <begin position="206"/>
        <end position="220"/>
    </location>
</feature>
<comment type="subunit">
    <text evidence="1">Component of the SCF-type E3 ligase complex.</text>
</comment>
<dbReference type="PANTHER" id="PTHR12874:SF28">
    <property type="entry name" value="F-BOX PROTEIN"/>
    <property type="match status" value="1"/>
</dbReference>
<protein>
    <recommendedName>
        <fullName evidence="1">F-box protein</fullName>
    </recommendedName>
</protein>